<dbReference type="GO" id="GO:0046872">
    <property type="term" value="F:metal ion binding"/>
    <property type="evidence" value="ECO:0007669"/>
    <property type="project" value="UniProtKB-KW"/>
</dbReference>
<dbReference type="Gene3D" id="3.60.15.10">
    <property type="entry name" value="Ribonuclease Z/Hydroxyacylglutathione hydrolase-like"/>
    <property type="match status" value="2"/>
</dbReference>
<comment type="cofactor">
    <cofactor evidence="2">
        <name>Zn(2+)</name>
        <dbReference type="ChEBI" id="CHEBI:29105"/>
    </cofactor>
</comment>
<evidence type="ECO:0000256" key="20">
    <source>
        <dbReference type="SAM" id="MobiDB-lite"/>
    </source>
</evidence>
<evidence type="ECO:0000256" key="15">
    <source>
        <dbReference type="ARBA" id="ARBA00023242"/>
    </source>
</evidence>
<keyword evidence="11" id="KW-0255">Endonuclease</keyword>
<proteinExistence type="inferred from homology"/>
<evidence type="ECO:0000256" key="2">
    <source>
        <dbReference type="ARBA" id="ARBA00001947"/>
    </source>
</evidence>
<evidence type="ECO:0000256" key="8">
    <source>
        <dbReference type="ARBA" id="ARBA00022694"/>
    </source>
</evidence>
<keyword evidence="10" id="KW-0479">Metal-binding</keyword>
<evidence type="ECO:0000313" key="24">
    <source>
        <dbReference type="Proteomes" id="UP000094285"/>
    </source>
</evidence>
<dbReference type="Gene3D" id="2.40.50.960">
    <property type="match status" value="1"/>
</dbReference>
<evidence type="ECO:0000256" key="9">
    <source>
        <dbReference type="ARBA" id="ARBA00022722"/>
    </source>
</evidence>
<evidence type="ECO:0000256" key="14">
    <source>
        <dbReference type="ARBA" id="ARBA00022895"/>
    </source>
</evidence>
<evidence type="ECO:0000256" key="5">
    <source>
        <dbReference type="ARBA" id="ARBA00007823"/>
    </source>
</evidence>
<name>A0A1E4SPN3_9ASCO</name>
<protein>
    <recommendedName>
        <fullName evidence="17">Telomere replication protein EST3</fullName>
        <ecNumber evidence="6">3.1.26.11</ecNumber>
    </recommendedName>
</protein>
<dbReference type="GO" id="GO:0007004">
    <property type="term" value="P:telomere maintenance via telomerase"/>
    <property type="evidence" value="ECO:0007669"/>
    <property type="project" value="InterPro"/>
</dbReference>
<dbReference type="PANTHER" id="PTHR12553:SF49">
    <property type="entry name" value="ZINC PHOSPHODIESTERASE ELAC PROTEIN 2"/>
    <property type="match status" value="1"/>
</dbReference>
<evidence type="ECO:0000256" key="19">
    <source>
        <dbReference type="SAM" id="Coils"/>
    </source>
</evidence>
<dbReference type="InterPro" id="IPR047151">
    <property type="entry name" value="RNZ2-like"/>
</dbReference>
<feature type="domain" description="tRNase Z endonuclease" evidence="22">
    <location>
        <begin position="5"/>
        <end position="69"/>
    </location>
</feature>
<dbReference type="AlphaFoldDB" id="A0A1E4SPN3"/>
<evidence type="ECO:0000313" key="23">
    <source>
        <dbReference type="EMBL" id="ODV81481.1"/>
    </source>
</evidence>
<evidence type="ECO:0000256" key="10">
    <source>
        <dbReference type="ARBA" id="ARBA00022723"/>
    </source>
</evidence>
<comment type="similarity">
    <text evidence="5">Belongs to the RNase Z family.</text>
</comment>
<evidence type="ECO:0000256" key="17">
    <source>
        <dbReference type="ARBA" id="ARBA00023906"/>
    </source>
</evidence>
<dbReference type="EMBL" id="KV453909">
    <property type="protein sequence ID" value="ODV81481.1"/>
    <property type="molecule type" value="Genomic_DNA"/>
</dbReference>
<dbReference type="STRING" id="984487.A0A1E4SPN3"/>
<dbReference type="GeneID" id="30982790"/>
<dbReference type="EC" id="3.1.26.11" evidence="6"/>
<reference evidence="24" key="1">
    <citation type="submission" date="2016-05" db="EMBL/GenBank/DDBJ databases">
        <title>Comparative genomics of biotechnologically important yeasts.</title>
        <authorList>
            <consortium name="DOE Joint Genome Institute"/>
            <person name="Riley R."/>
            <person name="Haridas S."/>
            <person name="Wolfe K.H."/>
            <person name="Lopes M.R."/>
            <person name="Hittinger C.T."/>
            <person name="Goker M."/>
            <person name="Salamov A."/>
            <person name="Wisecaver J."/>
            <person name="Long T.M."/>
            <person name="Aerts A.L."/>
            <person name="Barry K."/>
            <person name="Choi C."/>
            <person name="Clum A."/>
            <person name="Coughlan A.Y."/>
            <person name="Deshpande S."/>
            <person name="Douglass A.P."/>
            <person name="Hanson S.J."/>
            <person name="Klenk H.-P."/>
            <person name="Labutti K."/>
            <person name="Lapidus A."/>
            <person name="Lindquist E."/>
            <person name="Lipzen A."/>
            <person name="Meier-Kolthoff J.P."/>
            <person name="Ohm R.A."/>
            <person name="Otillar R.P."/>
            <person name="Pangilinan J."/>
            <person name="Peng Y."/>
            <person name="Rokas A."/>
            <person name="Rosa C.A."/>
            <person name="Scheuner C."/>
            <person name="Sibirny A.A."/>
            <person name="Slot J.C."/>
            <person name="Stielow J.B."/>
            <person name="Sun H."/>
            <person name="Kurtzman C.P."/>
            <person name="Blackwell M."/>
            <person name="Grigoriev I.V."/>
            <person name="Jeffries T.W."/>
        </authorList>
    </citation>
    <scope>NUCLEOTIDE SEQUENCE [LARGE SCALE GENOMIC DNA]</scope>
    <source>
        <strain evidence="24">NRRL Y-17324</strain>
    </source>
</reference>
<evidence type="ECO:0000256" key="3">
    <source>
        <dbReference type="ARBA" id="ARBA00004123"/>
    </source>
</evidence>
<evidence type="ECO:0000256" key="16">
    <source>
        <dbReference type="ARBA" id="ARBA00023777"/>
    </source>
</evidence>
<accession>A0A1E4SPN3</accession>
<dbReference type="PANTHER" id="PTHR12553">
    <property type="entry name" value="ZINC PHOSPHODIESTERASE ELAC PROTEIN 2"/>
    <property type="match status" value="1"/>
</dbReference>
<gene>
    <name evidence="23" type="ORF">CANTADRAFT_3582</name>
</gene>
<dbReference type="Pfam" id="PF10341">
    <property type="entry name" value="TPP1"/>
    <property type="match status" value="1"/>
</dbReference>
<dbReference type="GO" id="GO:1990180">
    <property type="term" value="P:mitochondrial tRNA 3'-end processing"/>
    <property type="evidence" value="ECO:0007669"/>
    <property type="project" value="TreeGrafter"/>
</dbReference>
<dbReference type="Proteomes" id="UP000094285">
    <property type="component" value="Unassembled WGS sequence"/>
</dbReference>
<evidence type="ECO:0000256" key="1">
    <source>
        <dbReference type="ARBA" id="ARBA00000402"/>
    </source>
</evidence>
<dbReference type="GO" id="GO:0042162">
    <property type="term" value="F:telomeric DNA binding"/>
    <property type="evidence" value="ECO:0007669"/>
    <property type="project" value="InterPro"/>
</dbReference>
<sequence>MISITTVSHKTDDVRHPLLMLTNREGSKYFFGKVPEGTQRMLNASRIKLGNLKSVFLTGTLSSWSDIGGLPGFFLTLSDSTKKGIEVFTNSSKILSYIVATWRGFVFRKGVELKIHDTQDHGIIGDNNLTIKPILIARKDANDYDPSLSLKLSNGIKKISSLMFPLDTSKVNTSDPESYRSDPTETEIHTHTSLPSPEEIEPSKSQKSINYLIRILPARGKFDPQKAKALGLKPGLNYRKLSQGLSVTNDEGQVVTPEQVLEPSKLYPKVLILDIPNVHYLEPTINSPEWFINDEDRGDEEIKLVYHFLGDDIDFEGTAYRSFLGRFPSDCKHVISHSKIADNTLNFKHSAINTLLLKSIVKDKFNLPHFDAYHPLATQGDTKYKLQQAQVFLIGTEEIHVDESLISLDTWSTLYDSEIEPLGLGSNKAETLSEELVSLEMVQESNTSLKDQIHVVTLGTGSAIPSLHRNVISTLIRVPHVEDGSLSTKSIILDGGENTLGTILRHFDAAQLPEVFQEISLIHLSHLHADHHLGIVSLINKWFEYNQNTTKKLYLVIPWQYDKFIQEWYKFEAEFNASVDLTRLAYLSCEEFIHDRAPEYQSIELEEFERRYECQDLTRVLPRKPLAPKNDQLIQELYHDLKINSIKTVRALHCAWAYSITVNLQVGSETFQVAYSGDTRPNPKFVDLGYGSDLLIHESTLDNELIEEALAKKHSTMIEAVAMARYMNCPKVILTHFSTRYSIKNDISTDPIRLTKLADQLNEYLVKYSSPSNIFNLERHNREVKGYDELEICFAFDAMNVRYGDIDYQRSYQEVLGKAFVGEVEEEKEKDTKRLEEKREAKRLERLNRGKKRKTGLAVMIFQLLWLYDSICTEISKRSKFNNPIVAKNFTRDLNLIPILKINSFIKSTKTNDITAILSDSTHKVFAIFPFKPTIVNFENSYHQRITYHTLNCSIRIKKANLRFASRLEALENYEVDVNMDLIILEILDLEIFQRDQVRADPSYERSLKFVYDEVGYRAKNGDQFGSDYEVEELGTMEWA</sequence>
<dbReference type="GO" id="GO:0005697">
    <property type="term" value="C:telomerase holoenzyme complex"/>
    <property type="evidence" value="ECO:0007669"/>
    <property type="project" value="InterPro"/>
</dbReference>
<organism evidence="23 24">
    <name type="scientific">Suhomyces tanzawaensis NRRL Y-17324</name>
    <dbReference type="NCBI Taxonomy" id="984487"/>
    <lineage>
        <taxon>Eukaryota</taxon>
        <taxon>Fungi</taxon>
        <taxon>Dikarya</taxon>
        <taxon>Ascomycota</taxon>
        <taxon>Saccharomycotina</taxon>
        <taxon>Pichiomycetes</taxon>
        <taxon>Debaryomycetaceae</taxon>
        <taxon>Suhomyces</taxon>
    </lineage>
</organism>
<comment type="subcellular location">
    <subcellularLocation>
        <location evidence="4">Chromosome</location>
        <location evidence="4">Telomere</location>
    </subcellularLocation>
    <subcellularLocation>
        <location evidence="3">Nucleus</location>
    </subcellularLocation>
</comment>
<evidence type="ECO:0000256" key="6">
    <source>
        <dbReference type="ARBA" id="ARBA00012477"/>
    </source>
</evidence>
<dbReference type="InterPro" id="IPR027794">
    <property type="entry name" value="tRNase_Z_dom"/>
</dbReference>
<evidence type="ECO:0000256" key="7">
    <source>
        <dbReference type="ARBA" id="ARBA00022454"/>
    </source>
</evidence>
<feature type="compositionally biased region" description="Basic and acidic residues" evidence="20">
    <location>
        <begin position="177"/>
        <end position="190"/>
    </location>
</feature>
<keyword evidence="15" id="KW-0539">Nucleus</keyword>
<keyword evidence="13" id="KW-0862">Zinc</keyword>
<evidence type="ECO:0000256" key="12">
    <source>
        <dbReference type="ARBA" id="ARBA00022801"/>
    </source>
</evidence>
<evidence type="ECO:0000256" key="11">
    <source>
        <dbReference type="ARBA" id="ARBA00022759"/>
    </source>
</evidence>
<comment type="catalytic activity">
    <reaction evidence="1">
        <text>Endonucleolytic cleavage of RNA, removing extra 3' nucleotides from tRNA precursor, generating 3' termini of tRNAs. A 3'-hydroxy group is left at the tRNA terminus and a 5'-phosphoryl group is left at the trailer molecule.</text>
        <dbReference type="EC" id="3.1.26.11"/>
    </reaction>
</comment>
<evidence type="ECO:0000256" key="13">
    <source>
        <dbReference type="ARBA" id="ARBA00022833"/>
    </source>
</evidence>
<dbReference type="InterPro" id="IPR019437">
    <property type="entry name" value="TPP1/Est3"/>
</dbReference>
<evidence type="ECO:0000259" key="22">
    <source>
        <dbReference type="Pfam" id="PF13691"/>
    </source>
</evidence>
<keyword evidence="9" id="KW-0540">Nuclease</keyword>
<dbReference type="OrthoDB" id="527344at2759"/>
<keyword evidence="19" id="KW-0175">Coiled coil</keyword>
<comment type="similarity">
    <text evidence="16">Belongs to the EST3 family.</text>
</comment>
<dbReference type="Pfam" id="PF13691">
    <property type="entry name" value="Lactamase_B_4"/>
    <property type="match status" value="1"/>
</dbReference>
<dbReference type="SUPFAM" id="SSF56281">
    <property type="entry name" value="Metallo-hydrolase/oxidoreductase"/>
    <property type="match status" value="2"/>
</dbReference>
<feature type="domain" description="Shelterin complex subunit TPP1/Est3" evidence="21">
    <location>
        <begin position="867"/>
        <end position="1005"/>
    </location>
</feature>
<keyword evidence="8" id="KW-0819">tRNA processing</keyword>
<keyword evidence="24" id="KW-1185">Reference proteome</keyword>
<dbReference type="GO" id="GO:0042781">
    <property type="term" value="F:3'-tRNA processing endoribonuclease activity"/>
    <property type="evidence" value="ECO:0007669"/>
    <property type="project" value="UniProtKB-EC"/>
</dbReference>
<keyword evidence="12" id="KW-0378">Hydrolase</keyword>
<evidence type="ECO:0000259" key="21">
    <source>
        <dbReference type="Pfam" id="PF10341"/>
    </source>
</evidence>
<keyword evidence="7" id="KW-0158">Chromosome</keyword>
<dbReference type="CDD" id="cd07718">
    <property type="entry name" value="RNaseZ_ELAC1_ELAC2-C-term-like_MBL-fold"/>
    <property type="match status" value="1"/>
</dbReference>
<feature type="coiled-coil region" evidence="19">
    <location>
        <begin position="821"/>
        <end position="854"/>
    </location>
</feature>
<evidence type="ECO:0000256" key="18">
    <source>
        <dbReference type="ARBA" id="ARBA00024878"/>
    </source>
</evidence>
<dbReference type="RefSeq" id="XP_020066603.1">
    <property type="nucleotide sequence ID" value="XM_020208653.1"/>
</dbReference>
<comment type="function">
    <text evidence="18">Component of the telomerase complex involved in telomere replication. Stimulates RNA/DNA heteroduplex unwinding which favors the telomere replication by the telomerase.</text>
</comment>
<dbReference type="InterPro" id="IPR036866">
    <property type="entry name" value="RibonucZ/Hydroxyglut_hydro"/>
</dbReference>
<keyword evidence="14" id="KW-0779">Telomere</keyword>
<dbReference type="GO" id="GO:0000781">
    <property type="term" value="C:chromosome, telomeric region"/>
    <property type="evidence" value="ECO:0007669"/>
    <property type="project" value="UniProtKB-SubCell"/>
</dbReference>
<feature type="region of interest" description="Disordered" evidence="20">
    <location>
        <begin position="172"/>
        <end position="205"/>
    </location>
</feature>
<evidence type="ECO:0000256" key="4">
    <source>
        <dbReference type="ARBA" id="ARBA00004574"/>
    </source>
</evidence>
<dbReference type="GO" id="GO:0005739">
    <property type="term" value="C:mitochondrion"/>
    <property type="evidence" value="ECO:0007669"/>
    <property type="project" value="TreeGrafter"/>
</dbReference>